<evidence type="ECO:0000256" key="1">
    <source>
        <dbReference type="ARBA" id="ARBA00006484"/>
    </source>
</evidence>
<dbReference type="FunFam" id="3.40.50.720:FF:000047">
    <property type="entry name" value="NADP-dependent L-serine/L-allo-threonine dehydrogenase"/>
    <property type="match status" value="1"/>
</dbReference>
<dbReference type="PRINTS" id="PR00081">
    <property type="entry name" value="GDHRDH"/>
</dbReference>
<evidence type="ECO:0008006" key="6">
    <source>
        <dbReference type="Google" id="ProtNLM"/>
    </source>
</evidence>
<dbReference type="OrthoDB" id="6251714at2759"/>
<accession>A0A8H7RTG7</accession>
<proteinExistence type="inferred from homology"/>
<keyword evidence="2" id="KW-0560">Oxidoreductase</keyword>
<dbReference type="PANTHER" id="PTHR42901:SF1">
    <property type="entry name" value="ALCOHOL DEHYDROGENASE"/>
    <property type="match status" value="1"/>
</dbReference>
<evidence type="ECO:0000256" key="3">
    <source>
        <dbReference type="RuleBase" id="RU000363"/>
    </source>
</evidence>
<dbReference type="AlphaFoldDB" id="A0A8H7RTG7"/>
<evidence type="ECO:0000313" key="5">
    <source>
        <dbReference type="Proteomes" id="UP000646827"/>
    </source>
</evidence>
<protein>
    <recommendedName>
        <fullName evidence="6">Oxidoreductase</fullName>
    </recommendedName>
</protein>
<dbReference type="Proteomes" id="UP000646827">
    <property type="component" value="Unassembled WGS sequence"/>
</dbReference>
<gene>
    <name evidence="4" type="ORF">INT45_012617</name>
</gene>
<evidence type="ECO:0000313" key="4">
    <source>
        <dbReference type="EMBL" id="KAG2217499.1"/>
    </source>
</evidence>
<organism evidence="4 5">
    <name type="scientific">Circinella minor</name>
    <dbReference type="NCBI Taxonomy" id="1195481"/>
    <lineage>
        <taxon>Eukaryota</taxon>
        <taxon>Fungi</taxon>
        <taxon>Fungi incertae sedis</taxon>
        <taxon>Mucoromycota</taxon>
        <taxon>Mucoromycotina</taxon>
        <taxon>Mucoromycetes</taxon>
        <taxon>Mucorales</taxon>
        <taxon>Lichtheimiaceae</taxon>
        <taxon>Circinella</taxon>
    </lineage>
</organism>
<dbReference type="InterPro" id="IPR002347">
    <property type="entry name" value="SDR_fam"/>
</dbReference>
<dbReference type="EMBL" id="JAEPRB010000294">
    <property type="protein sequence ID" value="KAG2217499.1"/>
    <property type="molecule type" value="Genomic_DNA"/>
</dbReference>
<dbReference type="SUPFAM" id="SSF51735">
    <property type="entry name" value="NAD(P)-binding Rossmann-fold domains"/>
    <property type="match status" value="1"/>
</dbReference>
<comment type="similarity">
    <text evidence="1 3">Belongs to the short-chain dehydrogenases/reductases (SDR) family.</text>
</comment>
<comment type="caution">
    <text evidence="4">The sequence shown here is derived from an EMBL/GenBank/DDBJ whole genome shotgun (WGS) entry which is preliminary data.</text>
</comment>
<dbReference type="PIRSF" id="PIRSF000126">
    <property type="entry name" value="11-beta-HSD1"/>
    <property type="match status" value="1"/>
</dbReference>
<dbReference type="GO" id="GO:0016616">
    <property type="term" value="F:oxidoreductase activity, acting on the CH-OH group of donors, NAD or NADP as acceptor"/>
    <property type="evidence" value="ECO:0007669"/>
    <property type="project" value="UniProtKB-ARBA"/>
</dbReference>
<dbReference type="Gene3D" id="3.40.50.720">
    <property type="entry name" value="NAD(P)-binding Rossmann-like Domain"/>
    <property type="match status" value="1"/>
</dbReference>
<dbReference type="PRINTS" id="PR00080">
    <property type="entry name" value="SDRFAMILY"/>
</dbReference>
<dbReference type="Pfam" id="PF00106">
    <property type="entry name" value="adh_short"/>
    <property type="match status" value="1"/>
</dbReference>
<evidence type="ECO:0000256" key="2">
    <source>
        <dbReference type="ARBA" id="ARBA00023002"/>
    </source>
</evidence>
<dbReference type="InterPro" id="IPR036291">
    <property type="entry name" value="NAD(P)-bd_dom_sf"/>
</dbReference>
<sequence>MGAQLNMVIFLLKSARFAVFHFSLYIRHFNIMGRLEGKTVFITGASAGIGEASAREFAKEGSNLILTARRIDRIEELKQELEKKYPSITVKAVQLDVREKKQIDAVIADCPPIDILLNNAGMVLGVEHLQDVDELEFDQMIATNIKGLVFLTKAVLPSMKERQTGHIINLGSIAGKQAYPGGSIYCGKFKEVIITWDSKTTKHAVEAITGSLRHELVDTPIRVSAICPGLVDTEFSTVRFRGDKQKADNVYAGIQPLVAQDIAEIIVFTAGRPPHVNIADMLIFPTNQASATNVARNI</sequence>
<dbReference type="PANTHER" id="PTHR42901">
    <property type="entry name" value="ALCOHOL DEHYDROGENASE"/>
    <property type="match status" value="1"/>
</dbReference>
<reference evidence="4 5" key="1">
    <citation type="submission" date="2020-12" db="EMBL/GenBank/DDBJ databases">
        <title>Metabolic potential, ecology and presence of endohyphal bacteria is reflected in genomic diversity of Mucoromycotina.</title>
        <authorList>
            <person name="Muszewska A."/>
            <person name="Okrasinska A."/>
            <person name="Steczkiewicz K."/>
            <person name="Drgas O."/>
            <person name="Orlowska M."/>
            <person name="Perlinska-Lenart U."/>
            <person name="Aleksandrzak-Piekarczyk T."/>
            <person name="Szatraj K."/>
            <person name="Zielenkiewicz U."/>
            <person name="Pilsyk S."/>
            <person name="Malc E."/>
            <person name="Mieczkowski P."/>
            <person name="Kruszewska J.S."/>
            <person name="Biernat P."/>
            <person name="Pawlowska J."/>
        </authorList>
    </citation>
    <scope>NUCLEOTIDE SEQUENCE [LARGE SCALE GENOMIC DNA]</scope>
    <source>
        <strain evidence="4 5">CBS 142.35</strain>
    </source>
</reference>
<name>A0A8H7RTG7_9FUNG</name>
<keyword evidence="5" id="KW-1185">Reference proteome</keyword>